<evidence type="ECO:0000256" key="1">
    <source>
        <dbReference type="SAM" id="SignalP"/>
    </source>
</evidence>
<dbReference type="SUPFAM" id="SSF48452">
    <property type="entry name" value="TPR-like"/>
    <property type="match status" value="1"/>
</dbReference>
<organism evidence="2 3">
    <name type="scientific">Pseudofulvibacter geojedonensis</name>
    <dbReference type="NCBI Taxonomy" id="1123758"/>
    <lineage>
        <taxon>Bacteria</taxon>
        <taxon>Pseudomonadati</taxon>
        <taxon>Bacteroidota</taxon>
        <taxon>Flavobacteriia</taxon>
        <taxon>Flavobacteriales</taxon>
        <taxon>Flavobacteriaceae</taxon>
        <taxon>Pseudofulvibacter</taxon>
    </lineage>
</organism>
<comment type="caution">
    <text evidence="2">The sequence shown here is derived from an EMBL/GenBank/DDBJ whole genome shotgun (WGS) entry which is preliminary data.</text>
</comment>
<accession>A0ABW3HZH3</accession>
<feature type="chain" id="PRO_5045064088" evidence="1">
    <location>
        <begin position="18"/>
        <end position="383"/>
    </location>
</feature>
<proteinExistence type="predicted"/>
<feature type="signal peptide" evidence="1">
    <location>
        <begin position="1"/>
        <end position="17"/>
    </location>
</feature>
<gene>
    <name evidence="2" type="ORF">ACFQ1O_02920</name>
</gene>
<keyword evidence="3" id="KW-1185">Reference proteome</keyword>
<protein>
    <submittedName>
        <fullName evidence="2">Tol-pal system YbgF family protein</fullName>
    </submittedName>
</protein>
<dbReference type="Gene3D" id="1.25.40.10">
    <property type="entry name" value="Tetratricopeptide repeat domain"/>
    <property type="match status" value="1"/>
</dbReference>
<dbReference type="EMBL" id="JBHTJM010000002">
    <property type="protein sequence ID" value="MFD0962951.1"/>
    <property type="molecule type" value="Genomic_DNA"/>
</dbReference>
<evidence type="ECO:0000313" key="3">
    <source>
        <dbReference type="Proteomes" id="UP001596997"/>
    </source>
</evidence>
<reference evidence="3" key="1">
    <citation type="journal article" date="2019" name="Int. J. Syst. Evol. Microbiol.">
        <title>The Global Catalogue of Microorganisms (GCM) 10K type strain sequencing project: providing services to taxonomists for standard genome sequencing and annotation.</title>
        <authorList>
            <consortium name="The Broad Institute Genomics Platform"/>
            <consortium name="The Broad Institute Genome Sequencing Center for Infectious Disease"/>
            <person name="Wu L."/>
            <person name="Ma J."/>
        </authorList>
    </citation>
    <scope>NUCLEOTIDE SEQUENCE [LARGE SCALE GENOMIC DNA]</scope>
    <source>
        <strain evidence="3">CCUG 62114</strain>
    </source>
</reference>
<evidence type="ECO:0000313" key="2">
    <source>
        <dbReference type="EMBL" id="MFD0962951.1"/>
    </source>
</evidence>
<dbReference type="RefSeq" id="WP_377713130.1">
    <property type="nucleotide sequence ID" value="NZ_JBHTJM010000002.1"/>
</dbReference>
<dbReference type="InterPro" id="IPR011990">
    <property type="entry name" value="TPR-like_helical_dom_sf"/>
</dbReference>
<sequence>MPKLYLLFLLFCFSAFAQEKIPDHPKNDERIRAFGLQLSNSFAQQKPKLFLEHVLFKNMYRKVILTDLENKQLTKFNKRFSSDIKNKLASFPKEMITNLNQGDFYNFVSYFYDEIDKTYHLIFRSYSSKTGINYHDYKILSYENKLIIDDVYVYGSNQLLSETLKLFYLSSVSKKDLKSIIEKSDYKLILMLKNYVDAVNSNDAKKAYQHIGILNKSLSYKDRFVAALKLETSHNISEEAYFESMEDILANFNLDPSINLIAIRYHYLNKDYDKVATCLNKLYNHTNDSFLDFEKGNLAYAQQEYEIAINYYKNMIDQYPQFDLPKFSLLMCYERIKSADKAVLLLEFIVKHTGYNKKDLISKAKNQLPFVSKSNSFKKWARQ</sequence>
<keyword evidence="1" id="KW-0732">Signal</keyword>
<dbReference type="Proteomes" id="UP001596997">
    <property type="component" value="Unassembled WGS sequence"/>
</dbReference>
<name>A0ABW3HZH3_9FLAO</name>